<keyword evidence="4" id="KW-0067">ATP-binding</keyword>
<feature type="repeat" description="TPR" evidence="5">
    <location>
        <begin position="535"/>
        <end position="568"/>
    </location>
</feature>
<dbReference type="PANTHER" id="PTHR43289">
    <property type="entry name" value="MITOGEN-ACTIVATED PROTEIN KINASE KINASE KINASE 20-RELATED"/>
    <property type="match status" value="1"/>
</dbReference>
<dbReference type="PROSITE" id="PS00108">
    <property type="entry name" value="PROTEIN_KINASE_ST"/>
    <property type="match status" value="1"/>
</dbReference>
<gene>
    <name evidence="7" type="ORF">ARC78_07235</name>
</gene>
<evidence type="ECO:0000256" key="2">
    <source>
        <dbReference type="ARBA" id="ARBA00022741"/>
    </source>
</evidence>
<reference evidence="7 8" key="1">
    <citation type="submission" date="2015-10" db="EMBL/GenBank/DDBJ databases">
        <title>Genome sequencing and analysis of members of genus Stenotrophomonas.</title>
        <authorList>
            <person name="Patil P.P."/>
            <person name="Midha S."/>
            <person name="Patil P.B."/>
        </authorList>
    </citation>
    <scope>NUCLEOTIDE SEQUENCE [LARGE SCALE GENOMIC DNA]</scope>
    <source>
        <strain evidence="7 8">JCM 9942</strain>
    </source>
</reference>
<dbReference type="Pfam" id="PF13424">
    <property type="entry name" value="TPR_12"/>
    <property type="match status" value="2"/>
</dbReference>
<dbReference type="Proteomes" id="UP000050836">
    <property type="component" value="Unassembled WGS sequence"/>
</dbReference>
<dbReference type="EMBL" id="LLXS01000013">
    <property type="protein sequence ID" value="KRG43411.1"/>
    <property type="molecule type" value="Genomic_DNA"/>
</dbReference>
<evidence type="ECO:0000313" key="8">
    <source>
        <dbReference type="Proteomes" id="UP000050836"/>
    </source>
</evidence>
<dbReference type="PROSITE" id="PS50011">
    <property type="entry name" value="PROTEIN_KINASE_DOM"/>
    <property type="match status" value="1"/>
</dbReference>
<dbReference type="Gene3D" id="3.30.200.20">
    <property type="entry name" value="Phosphorylase Kinase, domain 1"/>
    <property type="match status" value="1"/>
</dbReference>
<dbReference type="GO" id="GO:0004674">
    <property type="term" value="F:protein serine/threonine kinase activity"/>
    <property type="evidence" value="ECO:0007669"/>
    <property type="project" value="TreeGrafter"/>
</dbReference>
<dbReference type="SMART" id="SM00028">
    <property type="entry name" value="TPR"/>
    <property type="match status" value="3"/>
</dbReference>
<evidence type="ECO:0000256" key="5">
    <source>
        <dbReference type="PROSITE-ProRule" id="PRU00339"/>
    </source>
</evidence>
<dbReference type="InterPro" id="IPR011009">
    <property type="entry name" value="Kinase-like_dom_sf"/>
</dbReference>
<dbReference type="AlphaFoldDB" id="A0A0R0AT86"/>
<evidence type="ECO:0000256" key="1">
    <source>
        <dbReference type="ARBA" id="ARBA00022679"/>
    </source>
</evidence>
<dbReference type="GO" id="GO:0005524">
    <property type="term" value="F:ATP binding"/>
    <property type="evidence" value="ECO:0007669"/>
    <property type="project" value="UniProtKB-KW"/>
</dbReference>
<dbReference type="InterPro" id="IPR008271">
    <property type="entry name" value="Ser/Thr_kinase_AS"/>
</dbReference>
<evidence type="ECO:0000256" key="4">
    <source>
        <dbReference type="ARBA" id="ARBA00022840"/>
    </source>
</evidence>
<dbReference type="SMART" id="SM00220">
    <property type="entry name" value="S_TKc"/>
    <property type="match status" value="1"/>
</dbReference>
<dbReference type="CDD" id="cd14014">
    <property type="entry name" value="STKc_PknB_like"/>
    <property type="match status" value="1"/>
</dbReference>
<evidence type="ECO:0000259" key="6">
    <source>
        <dbReference type="PROSITE" id="PS50011"/>
    </source>
</evidence>
<dbReference type="InterPro" id="IPR000719">
    <property type="entry name" value="Prot_kinase_dom"/>
</dbReference>
<proteinExistence type="predicted"/>
<comment type="caution">
    <text evidence="7">The sequence shown here is derived from an EMBL/GenBank/DDBJ whole genome shotgun (WGS) entry which is preliminary data.</text>
</comment>
<keyword evidence="2" id="KW-0547">Nucleotide-binding</keyword>
<dbReference type="InterPro" id="IPR011990">
    <property type="entry name" value="TPR-like_helical_dom_sf"/>
</dbReference>
<evidence type="ECO:0000256" key="3">
    <source>
        <dbReference type="ARBA" id="ARBA00022777"/>
    </source>
</evidence>
<sequence length="882" mass="95810">MRVDRDSWQQVRELFDSVCALDPSQWRTELARLSADPQVIAETLGLLEAQTCDLGRARAPMEQLLTAAAVSELNEGERIGPWRLCERLASGGMGVVFRAERADGLYAQQVAIKFLLGQPGPRVAERLAAERRILAGLQHPNIARLYDGGSTPAGNPYLVMEYVRGESLDQYCRRQALDIPQRLALFLKVCGAVQAAHAQLVLHCDLKPSNILVRADGEPVLLDFGVSRLLEGEERGVREPFFTAAYAAPELQSNQNVGVACDVFSLGVVLGELLAGGCVRRAAGASAAAVVAPSLRAGLGSKQRRALRGDLDAIVVRAGALLPEQRYSSVEAMAADVQRYLQHRPVRARKGGRGYRAGRWLRRNWKGMAALSAGLLLAAGFVWRLGQARAEAEREAMVAEQVSGFLVSMFQAADPREKGLRGGETISAREVLDRAAVQVDTDLDTAPEVRARLKAVIGLAYKNLGDSSRARPLMEAAAEALAQAGGAKNIDLAAQSLNMASSTYSADRFGKEGERLARRSLALLGEGAPDSFRIAQSCNSLGLALLSEQRYDEAEAAFKQALQRHEAGRREQFIGVLQDNLGMLYRRKGDLAAALAMFDRSTPMFERLFGPMSFDYWGSHTERSLAVADSGRLAEAVMLFEANLARAPKIFGEHSVYVSSENNRLAATLIRKGEYVRARPYLDEALRLTVAVQGKDSYGYSLVLETAAQLAVGTGDLRRAEADYRTVLATREAVIGADHPDTLDAALQLGLLLTRLGRNEGDALLQRAYRQWLPRIPANSANGIRVRQAWTEWLIGKQRLDEAAAMLAALEPVVHGSPFAAINQQVLRARLAQQRGAWAEAVTAWQAVLAAAVPVYGDDSPITRQWRAALATARAASANARP</sequence>
<keyword evidence="3" id="KW-0418">Kinase</keyword>
<dbReference type="Pfam" id="PF00069">
    <property type="entry name" value="Pkinase"/>
    <property type="match status" value="1"/>
</dbReference>
<name>A0A0R0AT86_9GAMM</name>
<keyword evidence="1" id="KW-0808">Transferase</keyword>
<keyword evidence="8" id="KW-1185">Reference proteome</keyword>
<accession>A0A0R0AT86</accession>
<dbReference type="SUPFAM" id="SSF56112">
    <property type="entry name" value="Protein kinase-like (PK-like)"/>
    <property type="match status" value="1"/>
</dbReference>
<dbReference type="Gene3D" id="1.10.510.10">
    <property type="entry name" value="Transferase(Phosphotransferase) domain 1"/>
    <property type="match status" value="1"/>
</dbReference>
<feature type="domain" description="Protein kinase" evidence="6">
    <location>
        <begin position="82"/>
        <end position="341"/>
    </location>
</feature>
<dbReference type="PROSITE" id="PS50005">
    <property type="entry name" value="TPR"/>
    <property type="match status" value="1"/>
</dbReference>
<dbReference type="SUPFAM" id="SSF48452">
    <property type="entry name" value="TPR-like"/>
    <property type="match status" value="3"/>
</dbReference>
<organism evidence="7 8">
    <name type="scientific">Stenotrophomonas pictorum JCM 9942</name>
    <dbReference type="NCBI Taxonomy" id="1236960"/>
    <lineage>
        <taxon>Bacteria</taxon>
        <taxon>Pseudomonadati</taxon>
        <taxon>Pseudomonadota</taxon>
        <taxon>Gammaproteobacteria</taxon>
        <taxon>Lysobacterales</taxon>
        <taxon>Lysobacteraceae</taxon>
        <taxon>Stenotrophomonas</taxon>
    </lineage>
</organism>
<dbReference type="Gene3D" id="1.25.40.10">
    <property type="entry name" value="Tetratricopeptide repeat domain"/>
    <property type="match status" value="2"/>
</dbReference>
<keyword evidence="5" id="KW-0802">TPR repeat</keyword>
<protein>
    <recommendedName>
        <fullName evidence="6">Protein kinase domain-containing protein</fullName>
    </recommendedName>
</protein>
<dbReference type="InterPro" id="IPR019734">
    <property type="entry name" value="TPR_rpt"/>
</dbReference>
<dbReference type="PANTHER" id="PTHR43289:SF34">
    <property type="entry name" value="SERINE_THREONINE-PROTEIN KINASE YBDM-RELATED"/>
    <property type="match status" value="1"/>
</dbReference>
<evidence type="ECO:0000313" key="7">
    <source>
        <dbReference type="EMBL" id="KRG43411.1"/>
    </source>
</evidence>